<evidence type="ECO:0000313" key="1">
    <source>
        <dbReference type="EMBL" id="KAK3759573.1"/>
    </source>
</evidence>
<comment type="caution">
    <text evidence="1">The sequence shown here is derived from an EMBL/GenBank/DDBJ whole genome shotgun (WGS) entry which is preliminary data.</text>
</comment>
<protein>
    <submittedName>
        <fullName evidence="1">Uncharacterized protein</fullName>
    </submittedName>
</protein>
<dbReference type="EMBL" id="JAWDGP010005112">
    <property type="protein sequence ID" value="KAK3759573.1"/>
    <property type="molecule type" value="Genomic_DNA"/>
</dbReference>
<accession>A0AAE0YYQ2</accession>
<reference evidence="1" key="1">
    <citation type="journal article" date="2023" name="G3 (Bethesda)">
        <title>A reference genome for the long-term kleptoplast-retaining sea slug Elysia crispata morphotype clarki.</title>
        <authorList>
            <person name="Eastman K.E."/>
            <person name="Pendleton A.L."/>
            <person name="Shaikh M.A."/>
            <person name="Suttiyut T."/>
            <person name="Ogas R."/>
            <person name="Tomko P."/>
            <person name="Gavelis G."/>
            <person name="Widhalm J.R."/>
            <person name="Wisecaver J.H."/>
        </authorList>
    </citation>
    <scope>NUCLEOTIDE SEQUENCE</scope>
    <source>
        <strain evidence="1">ECLA1</strain>
    </source>
</reference>
<evidence type="ECO:0000313" key="2">
    <source>
        <dbReference type="Proteomes" id="UP001283361"/>
    </source>
</evidence>
<proteinExistence type="predicted"/>
<name>A0AAE0YYQ2_9GAST</name>
<dbReference type="Proteomes" id="UP001283361">
    <property type="component" value="Unassembled WGS sequence"/>
</dbReference>
<dbReference type="AlphaFoldDB" id="A0AAE0YYQ2"/>
<organism evidence="1 2">
    <name type="scientific">Elysia crispata</name>
    <name type="common">lettuce slug</name>
    <dbReference type="NCBI Taxonomy" id="231223"/>
    <lineage>
        <taxon>Eukaryota</taxon>
        <taxon>Metazoa</taxon>
        <taxon>Spiralia</taxon>
        <taxon>Lophotrochozoa</taxon>
        <taxon>Mollusca</taxon>
        <taxon>Gastropoda</taxon>
        <taxon>Heterobranchia</taxon>
        <taxon>Euthyneura</taxon>
        <taxon>Panpulmonata</taxon>
        <taxon>Sacoglossa</taxon>
        <taxon>Placobranchoidea</taxon>
        <taxon>Plakobranchidae</taxon>
        <taxon>Elysia</taxon>
    </lineage>
</organism>
<keyword evidence="2" id="KW-1185">Reference proteome</keyword>
<sequence length="224" mass="25344">MAGKWSSDSTGKKLVSRLVYLTELHQFMAGKWSSDSTGKKLAVIKTEYRAHIHSFRNSASGLSAVSRGSSESGKNFICPTSDNHRVSEPASLKHLLHTWPEISRSRPSIKLSKSQWPTWRTANGLKLFRRTKVYHLALFQLVTNSDPPVGTVGSTRIDWRPEITADKLVLFRGDIDTSTDLISQDKTNQHDKQHKTWHERRAGAISGNVWSIPPEQPDMRDRRT</sequence>
<gene>
    <name evidence="1" type="ORF">RRG08_009759</name>
</gene>